<dbReference type="RefSeq" id="WP_263413417.1">
    <property type="nucleotide sequence ID" value="NZ_BAABBH010000001.1"/>
</dbReference>
<name>A0ABW9KH80_9BACT</name>
<dbReference type="PANTHER" id="PTHR42804:SF1">
    <property type="entry name" value="ALDEHYDE DEHYDROGENASE-RELATED"/>
    <property type="match status" value="1"/>
</dbReference>
<dbReference type="InterPro" id="IPR016161">
    <property type="entry name" value="Ald_DH/histidinol_DH"/>
</dbReference>
<dbReference type="InterPro" id="IPR016163">
    <property type="entry name" value="Ald_DH_C"/>
</dbReference>
<dbReference type="Pfam" id="PF00171">
    <property type="entry name" value="Aldedh"/>
    <property type="match status" value="1"/>
</dbReference>
<dbReference type="PANTHER" id="PTHR42804">
    <property type="entry name" value="ALDEHYDE DEHYDROGENASE"/>
    <property type="match status" value="1"/>
</dbReference>
<keyword evidence="2" id="KW-0560">Oxidoreductase</keyword>
<keyword evidence="5" id="KW-1185">Reference proteome</keyword>
<evidence type="ECO:0000313" key="5">
    <source>
        <dbReference type="Proteomes" id="UP001634747"/>
    </source>
</evidence>
<evidence type="ECO:0000259" key="3">
    <source>
        <dbReference type="Pfam" id="PF00171"/>
    </source>
</evidence>
<evidence type="ECO:0000256" key="2">
    <source>
        <dbReference type="ARBA" id="ARBA00023002"/>
    </source>
</evidence>
<evidence type="ECO:0000256" key="1">
    <source>
        <dbReference type="ARBA" id="ARBA00009986"/>
    </source>
</evidence>
<proteinExistence type="inferred from homology"/>
<dbReference type="SUPFAM" id="SSF53720">
    <property type="entry name" value="ALDH-like"/>
    <property type="match status" value="1"/>
</dbReference>
<protein>
    <submittedName>
        <fullName evidence="4">Aldehyde dehydrogenase family protein</fullName>
    </submittedName>
</protein>
<dbReference type="InterPro" id="IPR015590">
    <property type="entry name" value="Aldehyde_DH_dom"/>
</dbReference>
<dbReference type="Gene3D" id="3.40.309.10">
    <property type="entry name" value="Aldehyde Dehydrogenase, Chain A, domain 2"/>
    <property type="match status" value="1"/>
</dbReference>
<dbReference type="InterPro" id="IPR016162">
    <property type="entry name" value="Ald_DH_N"/>
</dbReference>
<sequence length="477" mass="51001">MGEEQATQAQQQWAALRVRDRIKVLARARSLLAENARDLIFAEDSSGSRVPLDSLSSEVLPLLAAMRYLETAAERLLRPRKPNRRGLPLWMSGVHSEVLRVPLGTVLVIGPSNYPLFLPGVQTVQAFAAGNAVIWKPGLGGAAIANRFAAILQRAGLPDGLLRVTDESVAAAQQAIASGVNKVFLTGSATSGRALLHQLADHLTPAVVELSGCDAVIVLPGADLGRVVRAISFGMRLNGSCTCMAPRRLFYVGASAQQTQQLVQQLRQAFRAIAPVALAQGTRQRLSRLLQQAADSGAMIHQDETEGSVRPILVENGSAAMAIAQEDIFAPVITLIPAATIDEVLAAEKQCPFGLTASIFGREDECRTLANRLEVGSVFINDLIFPSADPRVPFSGRRLSGFGATQGAEGLLEMTAVKTVSVQRSSKLSHYGEPRPAQVGLLLAVVRSMYASGFARRLGGIVQTIREGRQLRRNGEA</sequence>
<comment type="caution">
    <text evidence="4">The sequence shown here is derived from an EMBL/GenBank/DDBJ whole genome shotgun (WGS) entry which is preliminary data.</text>
</comment>
<gene>
    <name evidence="4" type="ORF">ACK2TP_04650</name>
</gene>
<dbReference type="Proteomes" id="UP001634747">
    <property type="component" value="Unassembled WGS sequence"/>
</dbReference>
<organism evidence="4 5">
    <name type="scientific">Terriglobus aquaticus</name>
    <dbReference type="NCBI Taxonomy" id="940139"/>
    <lineage>
        <taxon>Bacteria</taxon>
        <taxon>Pseudomonadati</taxon>
        <taxon>Acidobacteriota</taxon>
        <taxon>Terriglobia</taxon>
        <taxon>Terriglobales</taxon>
        <taxon>Acidobacteriaceae</taxon>
        <taxon>Terriglobus</taxon>
    </lineage>
</organism>
<reference evidence="4 5" key="1">
    <citation type="submission" date="2024-12" db="EMBL/GenBank/DDBJ databases">
        <authorList>
            <person name="Lee Y."/>
        </authorList>
    </citation>
    <scope>NUCLEOTIDE SEQUENCE [LARGE SCALE GENOMIC DNA]</scope>
    <source>
        <strain evidence="4 5">03SUJ4</strain>
    </source>
</reference>
<feature type="domain" description="Aldehyde dehydrogenase" evidence="3">
    <location>
        <begin position="4"/>
        <end position="420"/>
    </location>
</feature>
<dbReference type="EMBL" id="JBJYXY010000001">
    <property type="protein sequence ID" value="MFN2975044.1"/>
    <property type="molecule type" value="Genomic_DNA"/>
</dbReference>
<comment type="similarity">
    <text evidence="1">Belongs to the aldehyde dehydrogenase family.</text>
</comment>
<accession>A0ABW9KH80</accession>
<dbReference type="Gene3D" id="3.40.605.10">
    <property type="entry name" value="Aldehyde Dehydrogenase, Chain A, domain 1"/>
    <property type="match status" value="1"/>
</dbReference>
<evidence type="ECO:0000313" key="4">
    <source>
        <dbReference type="EMBL" id="MFN2975044.1"/>
    </source>
</evidence>